<keyword evidence="3 6" id="KW-0812">Transmembrane</keyword>
<organism evidence="8 9">
    <name type="scientific">Sulfuriferula nivalis</name>
    <dbReference type="NCBI Taxonomy" id="2675298"/>
    <lineage>
        <taxon>Bacteria</taxon>
        <taxon>Pseudomonadati</taxon>
        <taxon>Pseudomonadota</taxon>
        <taxon>Betaproteobacteria</taxon>
        <taxon>Nitrosomonadales</taxon>
        <taxon>Sulfuricellaceae</taxon>
        <taxon>Sulfuriferula</taxon>
    </lineage>
</organism>
<feature type="transmembrane region" description="Helical" evidence="6">
    <location>
        <begin position="68"/>
        <end position="90"/>
    </location>
</feature>
<feature type="transmembrane region" description="Helical" evidence="6">
    <location>
        <begin position="271"/>
        <end position="291"/>
    </location>
</feature>
<keyword evidence="9" id="KW-1185">Reference proteome</keyword>
<dbReference type="RefSeq" id="WP_174237388.1">
    <property type="nucleotide sequence ID" value="NZ_AP021881.1"/>
</dbReference>
<name>A0A809S7I5_9PROT</name>
<feature type="domain" description="EamA" evidence="7">
    <location>
        <begin position="156"/>
        <end position="288"/>
    </location>
</feature>
<feature type="transmembrane region" description="Helical" evidence="6">
    <location>
        <begin position="7"/>
        <end position="29"/>
    </location>
</feature>
<evidence type="ECO:0000256" key="5">
    <source>
        <dbReference type="ARBA" id="ARBA00023136"/>
    </source>
</evidence>
<sequence>MIKNNTIYLLVIIATLFWGANFALAGPILQEMSPLWLAASRFGLSAMLMMVFASWRREPLLAPAMQHIKAYLIIAAVGIGGFNLLFFYALQTTSAGNASLIMATNPLVTIVLAALVLGERPSKRLLLSLPLALVGVLVVISSGDMSKLTHLQNIQGDVLMLGGNLAWAGYNVLSRKLMPKQSALTNTTLVMSAGALILLAAAALSGDHLTTLGFYPSVDLAIMVVGGTVLAYLFWNTGIARFGAGRTALFMNLIPVFAMLTAAVMGQLPNLAQIMGGGLVISGVALAMMPLRRRPEVDEG</sequence>
<evidence type="ECO:0000256" key="3">
    <source>
        <dbReference type="ARBA" id="ARBA00022692"/>
    </source>
</evidence>
<dbReference type="InterPro" id="IPR000620">
    <property type="entry name" value="EamA_dom"/>
</dbReference>
<evidence type="ECO:0000259" key="7">
    <source>
        <dbReference type="Pfam" id="PF00892"/>
    </source>
</evidence>
<feature type="transmembrane region" description="Helical" evidence="6">
    <location>
        <begin position="125"/>
        <end position="142"/>
    </location>
</feature>
<dbReference type="GO" id="GO:0016020">
    <property type="term" value="C:membrane"/>
    <property type="evidence" value="ECO:0007669"/>
    <property type="project" value="UniProtKB-SubCell"/>
</dbReference>
<dbReference type="AlphaFoldDB" id="A0A809S7I5"/>
<feature type="domain" description="EamA" evidence="7">
    <location>
        <begin position="7"/>
        <end position="140"/>
    </location>
</feature>
<dbReference type="Proteomes" id="UP000463939">
    <property type="component" value="Chromosome"/>
</dbReference>
<dbReference type="KEGG" id="sniv:SFSGTM_05110"/>
<reference evidence="9" key="1">
    <citation type="submission" date="2019-11" db="EMBL/GenBank/DDBJ databases">
        <title>Isolation and characterization of a novel species in the genus Sulfuriferula.</title>
        <authorList>
            <person name="Mochizuki J."/>
            <person name="Kojima H."/>
            <person name="Fukui M."/>
        </authorList>
    </citation>
    <scope>NUCLEOTIDE SEQUENCE [LARGE SCALE GENOMIC DNA]</scope>
    <source>
        <strain evidence="9">SGTM</strain>
    </source>
</reference>
<feature type="transmembrane region" description="Helical" evidence="6">
    <location>
        <begin position="247"/>
        <end position="265"/>
    </location>
</feature>
<comment type="subcellular location">
    <subcellularLocation>
        <location evidence="1">Membrane</location>
        <topology evidence="1">Multi-pass membrane protein</topology>
    </subcellularLocation>
</comment>
<evidence type="ECO:0000256" key="6">
    <source>
        <dbReference type="SAM" id="Phobius"/>
    </source>
</evidence>
<feature type="transmembrane region" description="Helical" evidence="6">
    <location>
        <begin position="35"/>
        <end position="56"/>
    </location>
</feature>
<proteinExistence type="inferred from homology"/>
<evidence type="ECO:0000256" key="1">
    <source>
        <dbReference type="ARBA" id="ARBA00004141"/>
    </source>
</evidence>
<accession>A0A809S7I5</accession>
<evidence type="ECO:0000313" key="8">
    <source>
        <dbReference type="EMBL" id="BBO99802.1"/>
    </source>
</evidence>
<evidence type="ECO:0000313" key="9">
    <source>
        <dbReference type="Proteomes" id="UP000463939"/>
    </source>
</evidence>
<feature type="transmembrane region" description="Helical" evidence="6">
    <location>
        <begin position="154"/>
        <end position="173"/>
    </location>
</feature>
<feature type="transmembrane region" description="Helical" evidence="6">
    <location>
        <begin position="185"/>
        <end position="206"/>
    </location>
</feature>
<dbReference type="PANTHER" id="PTHR32322:SF2">
    <property type="entry name" value="EAMA DOMAIN-CONTAINING PROTEIN"/>
    <property type="match status" value="1"/>
</dbReference>
<evidence type="ECO:0000256" key="2">
    <source>
        <dbReference type="ARBA" id="ARBA00007362"/>
    </source>
</evidence>
<dbReference type="InterPro" id="IPR037185">
    <property type="entry name" value="EmrE-like"/>
</dbReference>
<feature type="transmembrane region" description="Helical" evidence="6">
    <location>
        <begin position="212"/>
        <end position="235"/>
    </location>
</feature>
<keyword evidence="5 6" id="KW-0472">Membrane</keyword>
<dbReference type="EMBL" id="AP021881">
    <property type="protein sequence ID" value="BBO99802.1"/>
    <property type="molecule type" value="Genomic_DNA"/>
</dbReference>
<feature type="transmembrane region" description="Helical" evidence="6">
    <location>
        <begin position="96"/>
        <end position="118"/>
    </location>
</feature>
<evidence type="ECO:0000256" key="4">
    <source>
        <dbReference type="ARBA" id="ARBA00022989"/>
    </source>
</evidence>
<protein>
    <submittedName>
        <fullName evidence="8">Membrane protein</fullName>
    </submittedName>
</protein>
<dbReference type="PANTHER" id="PTHR32322">
    <property type="entry name" value="INNER MEMBRANE TRANSPORTER"/>
    <property type="match status" value="1"/>
</dbReference>
<comment type="similarity">
    <text evidence="2">Belongs to the EamA transporter family.</text>
</comment>
<dbReference type="SUPFAM" id="SSF103481">
    <property type="entry name" value="Multidrug resistance efflux transporter EmrE"/>
    <property type="match status" value="2"/>
</dbReference>
<gene>
    <name evidence="8" type="primary">yyaM</name>
    <name evidence="8" type="ORF">SFSGTM_05110</name>
</gene>
<keyword evidence="4 6" id="KW-1133">Transmembrane helix</keyword>
<dbReference type="InterPro" id="IPR050638">
    <property type="entry name" value="AA-Vitamin_Transporters"/>
</dbReference>
<dbReference type="Pfam" id="PF00892">
    <property type="entry name" value="EamA"/>
    <property type="match status" value="2"/>
</dbReference>